<feature type="compositionally biased region" description="Low complexity" evidence="1">
    <location>
        <begin position="274"/>
        <end position="286"/>
    </location>
</feature>
<organism evidence="4 5">
    <name type="scientific">Actinacidiphila cocklensis</name>
    <dbReference type="NCBI Taxonomy" id="887465"/>
    <lineage>
        <taxon>Bacteria</taxon>
        <taxon>Bacillati</taxon>
        <taxon>Actinomycetota</taxon>
        <taxon>Actinomycetes</taxon>
        <taxon>Kitasatosporales</taxon>
        <taxon>Streptomycetaceae</taxon>
        <taxon>Actinacidiphila</taxon>
    </lineage>
</organism>
<sequence length="560" mass="58541">MSAGGERTPRPAPNPRPSRTRRSKSRRRALVPAVAALLVAVLTAGSAAAAPATLPRTAAVAESTEVPAKVAVSGSFPASLVAKEVIYNSQVDGLQQRKTKLTTEKSSLTRSAARFNAATDAYNKRDAACGTRIQTHNQKLAAYNADVDAYNATDHDFLLPDEQGAYDAAVARKEQLDTEGTALSEEKASIDGEQQQLDAEEAQLSAQKAQLATDMADHNAAGDTWTADQQRLEATHQELLGEMVTALEDLLTAPPAQAAAMAGGGDAPEPAPPAGQAAQAPGGDPASRAGQVTSLASYAVRNHLPVRFQPTVVRLAPGAASKVPASKAAQLPLSVTYDGLAPEANGNYLALLVQSGDAGTDQGASAFGDVLTQGGRATATVDRSPVVVDRAITVPDDDRVDDPCNTGALFIGSIVYLPRHKQAGECVASGAYGQLGPQNYTGDDRPSLGFALPGLTTLPWNNRSRGHLIGYAMGGENKDTRNFVPLYQKANQWMYNNAEEAVVKSIKAGGHVYVEAYPVYGNPDSPVPTSVNYVTDGDVKKECVIQNNATGAGSRCENGS</sequence>
<feature type="region of interest" description="Disordered" evidence="1">
    <location>
        <begin position="180"/>
        <end position="212"/>
    </location>
</feature>
<keyword evidence="5" id="KW-1185">Reference proteome</keyword>
<evidence type="ECO:0000259" key="3">
    <source>
        <dbReference type="Pfam" id="PF13930"/>
    </source>
</evidence>
<dbReference type="InterPro" id="IPR044927">
    <property type="entry name" value="Endonuclea_NS_2"/>
</dbReference>
<dbReference type="EMBL" id="CAJSLV010000044">
    <property type="protein sequence ID" value="CAG6392267.1"/>
    <property type="molecule type" value="Genomic_DNA"/>
</dbReference>
<dbReference type="Pfam" id="PF13930">
    <property type="entry name" value="Endonuclea_NS_2"/>
    <property type="match status" value="1"/>
</dbReference>
<reference evidence="4" key="1">
    <citation type="submission" date="2021-05" db="EMBL/GenBank/DDBJ databases">
        <authorList>
            <person name="Arsene-Ploetze F."/>
        </authorList>
    </citation>
    <scope>NUCLEOTIDE SEQUENCE</scope>
    <source>
        <strain evidence="4">DSM 42138</strain>
    </source>
</reference>
<feature type="region of interest" description="Disordered" evidence="1">
    <location>
        <begin position="1"/>
        <end position="28"/>
    </location>
</feature>
<protein>
    <recommendedName>
        <fullName evidence="3">Type VII secretion system protein EssD-like domain-containing protein</fullName>
    </recommendedName>
</protein>
<accession>A0A9W4E3U4</accession>
<keyword evidence="2" id="KW-0732">Signal</keyword>
<proteinExistence type="predicted"/>
<evidence type="ECO:0000256" key="1">
    <source>
        <dbReference type="SAM" id="MobiDB-lite"/>
    </source>
</evidence>
<dbReference type="Gene3D" id="1.10.287.1490">
    <property type="match status" value="1"/>
</dbReference>
<feature type="domain" description="Type VII secretion system protein EssD-like" evidence="3">
    <location>
        <begin position="460"/>
        <end position="532"/>
    </location>
</feature>
<feature type="compositionally biased region" description="Basic residues" evidence="1">
    <location>
        <begin position="18"/>
        <end position="28"/>
    </location>
</feature>
<evidence type="ECO:0000256" key="2">
    <source>
        <dbReference type="SAM" id="SignalP"/>
    </source>
</evidence>
<gene>
    <name evidence="4" type="ORF">SCOCK_160049</name>
</gene>
<dbReference type="Gene3D" id="3.40.570.10">
    <property type="entry name" value="Extracellular Endonuclease, subunit A"/>
    <property type="match status" value="1"/>
</dbReference>
<comment type="caution">
    <text evidence="4">The sequence shown here is derived from an EMBL/GenBank/DDBJ whole genome shotgun (WGS) entry which is preliminary data.</text>
</comment>
<name>A0A9W4E3U4_9ACTN</name>
<evidence type="ECO:0000313" key="5">
    <source>
        <dbReference type="Proteomes" id="UP001152519"/>
    </source>
</evidence>
<dbReference type="AlphaFoldDB" id="A0A9W4E3U4"/>
<feature type="region of interest" description="Disordered" evidence="1">
    <location>
        <begin position="257"/>
        <end position="289"/>
    </location>
</feature>
<feature type="signal peptide" evidence="2">
    <location>
        <begin position="1"/>
        <end position="49"/>
    </location>
</feature>
<feature type="compositionally biased region" description="Low complexity" evidence="1">
    <location>
        <begin position="193"/>
        <end position="207"/>
    </location>
</feature>
<evidence type="ECO:0000313" key="4">
    <source>
        <dbReference type="EMBL" id="CAG6392267.1"/>
    </source>
</evidence>
<dbReference type="InterPro" id="IPR044929">
    <property type="entry name" value="DNA/RNA_non-sp_Endonuclease_sf"/>
</dbReference>
<dbReference type="Proteomes" id="UP001152519">
    <property type="component" value="Unassembled WGS sequence"/>
</dbReference>
<feature type="chain" id="PRO_5040892641" description="Type VII secretion system protein EssD-like domain-containing protein" evidence="2">
    <location>
        <begin position="50"/>
        <end position="560"/>
    </location>
</feature>